<sequence length="209" mass="23496">MTPSQTHWHFLPHHTEAKGYLPSHHSWQGRVHIHEASCQYSGMYFRCDENFLFGWVGFLAPITVGMLPISQWPSTIDLISSFTSHPHPAARPKQSPRATAGLSVWLLLTVDGHLGNVVLPNTKITAPFLSSVRFKDFLPRPWTGNTTSRGNQDFTSVMDCSPMACLGHTGLSEWPTVYLKVTDCSGNEHCAVIKRRPRQCTQWLSTCHE</sequence>
<evidence type="ECO:0000313" key="2">
    <source>
        <dbReference type="Proteomes" id="UP001285908"/>
    </source>
</evidence>
<dbReference type="GeneID" id="87879456"/>
<proteinExistence type="predicted"/>
<gene>
    <name evidence="1" type="ORF">B0T23DRAFT_81398</name>
</gene>
<dbReference type="EMBL" id="JAULSX010000002">
    <property type="protein sequence ID" value="KAK3497342.1"/>
    <property type="molecule type" value="Genomic_DNA"/>
</dbReference>
<comment type="caution">
    <text evidence="1">The sequence shown here is derived from an EMBL/GenBank/DDBJ whole genome shotgun (WGS) entry which is preliminary data.</text>
</comment>
<keyword evidence="2" id="KW-1185">Reference proteome</keyword>
<accession>A0AAJ0ICP5</accession>
<dbReference type="Proteomes" id="UP001285908">
    <property type="component" value="Unassembled WGS sequence"/>
</dbReference>
<protein>
    <submittedName>
        <fullName evidence="1">Uncharacterized protein</fullName>
    </submittedName>
</protein>
<dbReference type="AlphaFoldDB" id="A0AAJ0ICP5"/>
<dbReference type="RefSeq" id="XP_062695606.1">
    <property type="nucleotide sequence ID" value="XM_062841834.1"/>
</dbReference>
<reference evidence="1 2" key="1">
    <citation type="journal article" date="2023" name="Mol. Phylogenet. Evol.">
        <title>Genome-scale phylogeny and comparative genomics of the fungal order Sordariales.</title>
        <authorList>
            <person name="Hensen N."/>
            <person name="Bonometti L."/>
            <person name="Westerberg I."/>
            <person name="Brannstrom I.O."/>
            <person name="Guillou S."/>
            <person name="Cros-Aarteil S."/>
            <person name="Calhoun S."/>
            <person name="Haridas S."/>
            <person name="Kuo A."/>
            <person name="Mondo S."/>
            <person name="Pangilinan J."/>
            <person name="Riley R."/>
            <person name="LaButti K."/>
            <person name="Andreopoulos B."/>
            <person name="Lipzen A."/>
            <person name="Chen C."/>
            <person name="Yan M."/>
            <person name="Daum C."/>
            <person name="Ng V."/>
            <person name="Clum A."/>
            <person name="Steindorff A."/>
            <person name="Ohm R.A."/>
            <person name="Martin F."/>
            <person name="Silar P."/>
            <person name="Natvig D.O."/>
            <person name="Lalanne C."/>
            <person name="Gautier V."/>
            <person name="Ament-Velasquez S.L."/>
            <person name="Kruys A."/>
            <person name="Hutchinson M.I."/>
            <person name="Powell A.J."/>
            <person name="Barry K."/>
            <person name="Miller A.N."/>
            <person name="Grigoriev I.V."/>
            <person name="Debuchy R."/>
            <person name="Gladieux P."/>
            <person name="Hiltunen Thoren M."/>
            <person name="Johannesson H."/>
        </authorList>
    </citation>
    <scope>NUCLEOTIDE SEQUENCE [LARGE SCALE GENOMIC DNA]</scope>
    <source>
        <strain evidence="1 2">FGSC 10403</strain>
    </source>
</reference>
<name>A0AAJ0ICP5_9PEZI</name>
<evidence type="ECO:0000313" key="1">
    <source>
        <dbReference type="EMBL" id="KAK3497342.1"/>
    </source>
</evidence>
<organism evidence="1 2">
    <name type="scientific">Neurospora hispaniola</name>
    <dbReference type="NCBI Taxonomy" id="588809"/>
    <lineage>
        <taxon>Eukaryota</taxon>
        <taxon>Fungi</taxon>
        <taxon>Dikarya</taxon>
        <taxon>Ascomycota</taxon>
        <taxon>Pezizomycotina</taxon>
        <taxon>Sordariomycetes</taxon>
        <taxon>Sordariomycetidae</taxon>
        <taxon>Sordariales</taxon>
        <taxon>Sordariaceae</taxon>
        <taxon>Neurospora</taxon>
    </lineage>
</organism>